<dbReference type="Proteomes" id="UP000386575">
    <property type="component" value="Unassembled WGS sequence"/>
</dbReference>
<dbReference type="Pfam" id="PF07992">
    <property type="entry name" value="Pyr_redox_2"/>
    <property type="match status" value="1"/>
</dbReference>
<evidence type="ECO:0000256" key="2">
    <source>
        <dbReference type="ARBA" id="ARBA00023002"/>
    </source>
</evidence>
<dbReference type="InterPro" id="IPR041854">
    <property type="entry name" value="BFD-like_2Fe2S-bd_dom_sf"/>
</dbReference>
<gene>
    <name evidence="7" type="ORF">F4V91_17015</name>
</gene>
<dbReference type="Gene3D" id="3.50.50.60">
    <property type="entry name" value="FAD/NAD(P)-binding domain"/>
    <property type="match status" value="1"/>
</dbReference>
<dbReference type="AlphaFoldDB" id="A0A6A1TTY7"/>
<feature type="domain" description="Aminomethyltransferase C-terminal" evidence="5">
    <location>
        <begin position="898"/>
        <end position="983"/>
    </location>
</feature>
<dbReference type="SUPFAM" id="SSF101790">
    <property type="entry name" value="Aminomethyltransferase beta-barrel domain"/>
    <property type="match status" value="1"/>
</dbReference>
<feature type="domain" description="SoxA A3" evidence="6">
    <location>
        <begin position="510"/>
        <end position="590"/>
    </location>
</feature>
<dbReference type="Pfam" id="PF08669">
    <property type="entry name" value="GCV_T_C"/>
    <property type="match status" value="1"/>
</dbReference>
<accession>A0A6A1TTY7</accession>
<feature type="domain" description="GCVT N-terminal" evidence="3">
    <location>
        <begin position="607"/>
        <end position="878"/>
    </location>
</feature>
<dbReference type="InterPro" id="IPR006277">
    <property type="entry name" value="Sarcosine_oxidase_asu"/>
</dbReference>
<keyword evidence="2" id="KW-0560">Oxidoreductase</keyword>
<comment type="caution">
    <text evidence="7">The sequence shown here is derived from an EMBL/GenBank/DDBJ whole genome shotgun (WGS) entry which is preliminary data.</text>
</comment>
<dbReference type="InterPro" id="IPR028896">
    <property type="entry name" value="GcvT/YgfZ/DmdA"/>
</dbReference>
<dbReference type="PIRSF" id="PIRSF037980">
    <property type="entry name" value="SoxA"/>
    <property type="match status" value="1"/>
</dbReference>
<dbReference type="InterPro" id="IPR029043">
    <property type="entry name" value="GcvT/YgfZ_C"/>
</dbReference>
<dbReference type="InterPro" id="IPR023753">
    <property type="entry name" value="FAD/NAD-binding_dom"/>
</dbReference>
<evidence type="ECO:0000256" key="1">
    <source>
        <dbReference type="ARBA" id="ARBA00008609"/>
    </source>
</evidence>
<name>A0A6A1TTY7_NEOGA</name>
<comment type="similarity">
    <text evidence="1">Belongs to the GcvT family.</text>
</comment>
<dbReference type="RefSeq" id="WP_151044139.1">
    <property type="nucleotide sequence ID" value="NZ_VZUL01000002.1"/>
</dbReference>
<protein>
    <submittedName>
        <fullName evidence="7">Sarcosine oxidase subunit alpha</fullName>
    </submittedName>
</protein>
<evidence type="ECO:0000259" key="3">
    <source>
        <dbReference type="Pfam" id="PF01571"/>
    </source>
</evidence>
<dbReference type="Pfam" id="PF17806">
    <property type="entry name" value="SO_alpha_A3"/>
    <property type="match status" value="1"/>
</dbReference>
<dbReference type="Gene3D" id="3.10.20.440">
    <property type="entry name" value="2Fe-2S iron-sulphur cluster binding domain, sarcosine oxidase, alpha subunit, N-terminal domain"/>
    <property type="match status" value="1"/>
</dbReference>
<dbReference type="PANTHER" id="PTHR43757">
    <property type="entry name" value="AMINOMETHYLTRANSFERASE"/>
    <property type="match status" value="1"/>
</dbReference>
<dbReference type="SUPFAM" id="SSF51905">
    <property type="entry name" value="FAD/NAD(P)-binding domain"/>
    <property type="match status" value="1"/>
</dbReference>
<evidence type="ECO:0000313" key="7">
    <source>
        <dbReference type="EMBL" id="KAB1087979.1"/>
    </source>
</evidence>
<feature type="domain" description="FAD/NAD(P)-binding" evidence="4">
    <location>
        <begin position="177"/>
        <end position="452"/>
    </location>
</feature>
<proteinExistence type="inferred from homology"/>
<dbReference type="InterPro" id="IPR036188">
    <property type="entry name" value="FAD/NAD-bd_sf"/>
</dbReference>
<dbReference type="PANTHER" id="PTHR43757:SF2">
    <property type="entry name" value="AMINOMETHYLTRANSFERASE, MITOCHONDRIAL"/>
    <property type="match status" value="1"/>
</dbReference>
<dbReference type="GO" id="GO:0046653">
    <property type="term" value="P:tetrahydrofolate metabolic process"/>
    <property type="evidence" value="ECO:0007669"/>
    <property type="project" value="InterPro"/>
</dbReference>
<dbReference type="Gene3D" id="3.30.1360.120">
    <property type="entry name" value="Probable tRNA modification gtpase trme, domain 1"/>
    <property type="match status" value="1"/>
</dbReference>
<dbReference type="NCBIfam" id="TIGR01372">
    <property type="entry name" value="soxA"/>
    <property type="match status" value="1"/>
</dbReference>
<dbReference type="PRINTS" id="PR00368">
    <property type="entry name" value="FADPNR"/>
</dbReference>
<dbReference type="Pfam" id="PF01571">
    <property type="entry name" value="GCV_T"/>
    <property type="match status" value="1"/>
</dbReference>
<dbReference type="InterPro" id="IPR027266">
    <property type="entry name" value="TrmE/GcvT-like"/>
</dbReference>
<dbReference type="EMBL" id="VZUL01000002">
    <property type="protein sequence ID" value="KAB1087979.1"/>
    <property type="molecule type" value="Genomic_DNA"/>
</dbReference>
<dbReference type="InterPro" id="IPR041117">
    <property type="entry name" value="SoxA_A3"/>
</dbReference>
<dbReference type="InterPro" id="IPR042204">
    <property type="entry name" value="2Fe-2S-bd_N"/>
</dbReference>
<evidence type="ECO:0000259" key="6">
    <source>
        <dbReference type="Pfam" id="PF17806"/>
    </source>
</evidence>
<dbReference type="Pfam" id="PF13510">
    <property type="entry name" value="Fer2_4"/>
    <property type="match status" value="1"/>
</dbReference>
<dbReference type="Gene3D" id="1.10.10.1100">
    <property type="entry name" value="BFD-like [2Fe-2S]-binding domain"/>
    <property type="match status" value="1"/>
</dbReference>
<dbReference type="PRINTS" id="PR00411">
    <property type="entry name" value="PNDRDTASEI"/>
</dbReference>
<dbReference type="InterPro" id="IPR006222">
    <property type="entry name" value="GCVT_N"/>
</dbReference>
<evidence type="ECO:0000259" key="4">
    <source>
        <dbReference type="Pfam" id="PF07992"/>
    </source>
</evidence>
<organism evidence="7 8">
    <name type="scientific">Neorhizobium galegae</name>
    <name type="common">Rhizobium galegae</name>
    <dbReference type="NCBI Taxonomy" id="399"/>
    <lineage>
        <taxon>Bacteria</taxon>
        <taxon>Pseudomonadati</taxon>
        <taxon>Pseudomonadota</taxon>
        <taxon>Alphaproteobacteria</taxon>
        <taxon>Hyphomicrobiales</taxon>
        <taxon>Rhizobiaceae</taxon>
        <taxon>Rhizobium/Agrobacterium group</taxon>
        <taxon>Neorhizobium</taxon>
    </lineage>
</organism>
<reference evidence="7 8" key="1">
    <citation type="submission" date="2019-09" db="EMBL/GenBank/DDBJ databases">
        <title>Genome sequencing of Ng87 strain.</title>
        <authorList>
            <person name="Karasev E.S."/>
            <person name="Andronov E."/>
        </authorList>
    </citation>
    <scope>NUCLEOTIDE SEQUENCE [LARGE SCALE GENOMIC DNA]</scope>
    <source>
        <strain evidence="7 8">Ng87</strain>
    </source>
</reference>
<sequence length="991" mass="107504">MSASSNSGTFRINGAGRLTPARTARFTFDGKSFTALEGDTVASALLAHGVHLVGRSFKYHRPRGILSAGPEEPNALIDVSRDAARRQPNVRATVQEVFDGAKIASQNRWPSLKFDVGAVNNLFSPFFAAGFYYKTFMWPREAWVKIYEPFIRRAAGLGVAPTEEDPDHYANRYAHCDVLVAGAGVAGLTAALSAAATGQSVFLVDEQPEVGGALHYDAATTINEQNGYDWAQATAAKLKAMPNVTVLTRTTVFGYYNHGFLGLVERATDHVAKPGKDLPRERLWQVRAKKVVLATGSIERHMVFANNDRPGIMLASAARTFLNHHGVAVGRQVGVYTVHDSAYETAFDLKRAGVSIAAIVDCRADPGEALLAEARALGISVLSGHSVIDTGGRLRISSMTVARNGGGDARKIAVDALIVSAGWTPSVHLFSQSRGKLRFDDVNQRFLPNIYAQDCVSVGSCNGTDDLAEMIDEAIVAGGGSIAVAGENRFEWTGGMIGAAEGAGPDTTVKAFVDFQHDVTAKDIRLAVREGMHSIEHIKRFTTNGMASDQGKLSNMHGLAIAAEMLDRPIPQVGLTTFRAPYTPVTYGTLVGHSRGELFDPARKTPMHALETAEGAEFEDVGNWKRAWYYPKRGEDMLAAVNRECRTVREVAGVFNGSTLGKIEVVGPDAAQFLNLLYTNAWDSLKPGKSRYGIMTREDGFVYDDGVVGRLAEDRFHVTTTTGGAPRVLHHMEDYLQTEFPHLRVWLTSTTEQWAVIAVQGPKAREIIQPFVEGVDISNEAFPHMSVAECSVMGVPARLFRVSFTGELGYEINVPADYGPAVWKALWERAEPMDACLYGTETMHVLRAEKGYIIVGQDTDGTVTPHDAGLGWAVSSKKPDFVGIRGLKRPDLVREGRKQLVGLLTKDPALVLEEGGQIVADPNQAKPMTMLGHVTSAYWSENCGRSIALALVAGGRARIGETLYVPLKDRTIEVEVTDMVFFDKDGGRIHG</sequence>
<evidence type="ECO:0000259" key="5">
    <source>
        <dbReference type="Pfam" id="PF08669"/>
    </source>
</evidence>
<dbReference type="SUPFAM" id="SSF103025">
    <property type="entry name" value="Folate-binding domain"/>
    <property type="match status" value="1"/>
</dbReference>
<dbReference type="InterPro" id="IPR013977">
    <property type="entry name" value="GcvT_C"/>
</dbReference>
<dbReference type="GO" id="GO:0008115">
    <property type="term" value="F:sarcosine oxidase activity"/>
    <property type="evidence" value="ECO:0007669"/>
    <property type="project" value="InterPro"/>
</dbReference>
<evidence type="ECO:0000313" key="8">
    <source>
        <dbReference type="Proteomes" id="UP000386575"/>
    </source>
</evidence>